<sequence length="269" mass="30890">MNEKLTKYLAFLEDFQKFSQMPKAQKAQMLSQINELIKADGFWVLNSKKNELKARISKALFARLYSDVKAQILAKIKEQKFSIFSIFSKEPNQKYPKELKELRKRGDIDFAVVFGRGKDESGAVFVSTFIVFEKSPCLLVPIIQKIVRKHNCARKYISGYNKLNLYDAFDESSELCDVATKCDVINFNENCAINLAQLAKIIPRPKGLKNFAFTHSKVLFYERLSAEILNANRQIIGSITCYTARSLWSDNYAISSYFKAQSLMDCGRY</sequence>
<name>A0A7H9CLI5_9BACT</name>
<keyword evidence="2" id="KW-1185">Reference proteome</keyword>
<dbReference type="AlphaFoldDB" id="A0A7H9CLI5"/>
<protein>
    <submittedName>
        <fullName evidence="1">Uncharacterized protein</fullName>
    </submittedName>
</protein>
<proteinExistence type="predicted"/>
<dbReference type="RefSeq" id="WP_179975238.1">
    <property type="nucleotide sequence ID" value="NZ_CP049075.1"/>
</dbReference>
<evidence type="ECO:0000313" key="2">
    <source>
        <dbReference type="Proteomes" id="UP000509414"/>
    </source>
</evidence>
<dbReference type="KEGG" id="cinf:CINF_1695"/>
<accession>A0A7H9CLI5</accession>
<reference evidence="1 2" key="1">
    <citation type="submission" date="2020-02" db="EMBL/GenBank/DDBJ databases">
        <title>Complete genome sequence of the novel Campylobacter species Candidatus Campylobacter infans.</title>
        <authorList>
            <person name="Duim B."/>
            <person name="Zomer A."/>
            <person name="van der Graaf L."/>
            <person name="Wagenaar J."/>
        </authorList>
    </citation>
    <scope>NUCLEOTIDE SEQUENCE [LARGE SCALE GENOMIC DNA]</scope>
    <source>
        <strain evidence="1 2">19S00001</strain>
    </source>
</reference>
<gene>
    <name evidence="1" type="ORF">CINF_1695</name>
</gene>
<organism evidence="1 2">
    <name type="scientific">Candidatus Campylobacter infans</name>
    <dbReference type="NCBI Taxonomy" id="2561898"/>
    <lineage>
        <taxon>Bacteria</taxon>
        <taxon>Pseudomonadati</taxon>
        <taxon>Campylobacterota</taxon>
        <taxon>Epsilonproteobacteria</taxon>
        <taxon>Campylobacterales</taxon>
        <taxon>Campylobacteraceae</taxon>
        <taxon>Campylobacter</taxon>
    </lineage>
</organism>
<dbReference type="Proteomes" id="UP000509414">
    <property type="component" value="Chromosome"/>
</dbReference>
<dbReference type="EMBL" id="CP049075">
    <property type="protein sequence ID" value="QLI06165.1"/>
    <property type="molecule type" value="Genomic_DNA"/>
</dbReference>
<evidence type="ECO:0000313" key="1">
    <source>
        <dbReference type="EMBL" id="QLI06165.1"/>
    </source>
</evidence>